<keyword evidence="2" id="KW-1185">Reference proteome</keyword>
<protein>
    <submittedName>
        <fullName evidence="1">Uncharacterized protein</fullName>
    </submittedName>
</protein>
<dbReference type="EMBL" id="GL883125">
    <property type="protein sequence ID" value="EGG03219.1"/>
    <property type="molecule type" value="Genomic_DNA"/>
</dbReference>
<sequence>MCESQLDVCLLHYIKSCCLHVILLFSQTCHLFYLTPANRCLFSSYRSHVIHQPLALYSSLTCETHQVPLLFSSLIHD</sequence>
<accession>F4RW50</accession>
<dbReference type="AlphaFoldDB" id="F4RW50"/>
<reference evidence="2" key="1">
    <citation type="journal article" date="2011" name="Proc. Natl. Acad. Sci. U.S.A.">
        <title>Obligate biotrophy features unraveled by the genomic analysis of rust fungi.</title>
        <authorList>
            <person name="Duplessis S."/>
            <person name="Cuomo C.A."/>
            <person name="Lin Y.-C."/>
            <person name="Aerts A."/>
            <person name="Tisserant E."/>
            <person name="Veneault-Fourrey C."/>
            <person name="Joly D.L."/>
            <person name="Hacquard S."/>
            <person name="Amselem J."/>
            <person name="Cantarel B.L."/>
            <person name="Chiu R."/>
            <person name="Coutinho P.M."/>
            <person name="Feau N."/>
            <person name="Field M."/>
            <person name="Frey P."/>
            <person name="Gelhaye E."/>
            <person name="Goldberg J."/>
            <person name="Grabherr M.G."/>
            <person name="Kodira C.D."/>
            <person name="Kohler A."/>
            <person name="Kuees U."/>
            <person name="Lindquist E.A."/>
            <person name="Lucas S.M."/>
            <person name="Mago R."/>
            <person name="Mauceli E."/>
            <person name="Morin E."/>
            <person name="Murat C."/>
            <person name="Pangilinan J.L."/>
            <person name="Park R."/>
            <person name="Pearson M."/>
            <person name="Quesneville H."/>
            <person name="Rouhier N."/>
            <person name="Sakthikumar S."/>
            <person name="Salamov A.A."/>
            <person name="Schmutz J."/>
            <person name="Selles B."/>
            <person name="Shapiro H."/>
            <person name="Tanguay P."/>
            <person name="Tuskan G.A."/>
            <person name="Henrissat B."/>
            <person name="Van de Peer Y."/>
            <person name="Rouze P."/>
            <person name="Ellis J.G."/>
            <person name="Dodds P.N."/>
            <person name="Schein J.E."/>
            <person name="Zhong S."/>
            <person name="Hamelin R.C."/>
            <person name="Grigoriev I.V."/>
            <person name="Szabo L.J."/>
            <person name="Martin F."/>
        </authorList>
    </citation>
    <scope>NUCLEOTIDE SEQUENCE [LARGE SCALE GENOMIC DNA]</scope>
    <source>
        <strain evidence="2">98AG31 / pathotype 3-4-7</strain>
    </source>
</reference>
<dbReference type="InParanoid" id="F4RW50"/>
<dbReference type="GeneID" id="18932138"/>
<name>F4RW50_MELLP</name>
<evidence type="ECO:0000313" key="2">
    <source>
        <dbReference type="Proteomes" id="UP000001072"/>
    </source>
</evidence>
<proteinExistence type="predicted"/>
<gene>
    <name evidence="1" type="ORF">MELLADRAFT_72576</name>
</gene>
<organism evidence="2">
    <name type="scientific">Melampsora larici-populina (strain 98AG31 / pathotype 3-4-7)</name>
    <name type="common">Poplar leaf rust fungus</name>
    <dbReference type="NCBI Taxonomy" id="747676"/>
    <lineage>
        <taxon>Eukaryota</taxon>
        <taxon>Fungi</taxon>
        <taxon>Dikarya</taxon>
        <taxon>Basidiomycota</taxon>
        <taxon>Pucciniomycotina</taxon>
        <taxon>Pucciniomycetes</taxon>
        <taxon>Pucciniales</taxon>
        <taxon>Melampsoraceae</taxon>
        <taxon>Melampsora</taxon>
    </lineage>
</organism>
<dbReference type="VEuPathDB" id="FungiDB:MELLADRAFT_72576"/>
<dbReference type="HOGENOM" id="CLU_2638562_0_0_1"/>
<dbReference type="Proteomes" id="UP000001072">
    <property type="component" value="Unassembled WGS sequence"/>
</dbReference>
<evidence type="ECO:0000313" key="1">
    <source>
        <dbReference type="EMBL" id="EGG03219.1"/>
    </source>
</evidence>
<dbReference type="KEGG" id="mlr:MELLADRAFT_72576"/>
<dbReference type="RefSeq" id="XP_007413354.1">
    <property type="nucleotide sequence ID" value="XM_007413292.1"/>
</dbReference>